<evidence type="ECO:0000256" key="5">
    <source>
        <dbReference type="ARBA" id="ARBA00022970"/>
    </source>
</evidence>
<keyword evidence="5" id="KW-0029">Amino-acid transport</keyword>
<feature type="transmembrane region" description="Helical" evidence="9">
    <location>
        <begin position="188"/>
        <end position="211"/>
    </location>
</feature>
<dbReference type="KEGG" id="kyr:CVV65_08545"/>
<proteinExistence type="inferred from homology"/>
<dbReference type="Proteomes" id="UP000231932">
    <property type="component" value="Chromosome"/>
</dbReference>
<comment type="similarity">
    <text evidence="8">Belongs to the binding-protein-dependent transport system permease family. LivHM subfamily.</text>
</comment>
<evidence type="ECO:0000313" key="10">
    <source>
        <dbReference type="EMBL" id="ATY84965.1"/>
    </source>
</evidence>
<evidence type="ECO:0000256" key="1">
    <source>
        <dbReference type="ARBA" id="ARBA00004651"/>
    </source>
</evidence>
<dbReference type="AlphaFoldDB" id="A0A2K8N793"/>
<keyword evidence="2" id="KW-0813">Transport</keyword>
<keyword evidence="3" id="KW-1003">Cell membrane</keyword>
<comment type="subcellular location">
    <subcellularLocation>
        <location evidence="1">Cell membrane</location>
        <topology evidence="1">Multi-pass membrane protein</topology>
    </subcellularLocation>
</comment>
<organism evidence="10 11">
    <name type="scientific">Kyrpidia spormannii</name>
    <dbReference type="NCBI Taxonomy" id="2055160"/>
    <lineage>
        <taxon>Bacteria</taxon>
        <taxon>Bacillati</taxon>
        <taxon>Bacillota</taxon>
        <taxon>Bacilli</taxon>
        <taxon>Bacillales</taxon>
        <taxon>Alicyclobacillaceae</taxon>
        <taxon>Kyrpidia</taxon>
    </lineage>
</organism>
<evidence type="ECO:0000256" key="2">
    <source>
        <dbReference type="ARBA" id="ARBA00022448"/>
    </source>
</evidence>
<feature type="transmembrane region" description="Helical" evidence="9">
    <location>
        <begin position="60"/>
        <end position="79"/>
    </location>
</feature>
<dbReference type="Pfam" id="PF02653">
    <property type="entry name" value="BPD_transp_2"/>
    <property type="match status" value="1"/>
</dbReference>
<feature type="transmembrane region" description="Helical" evidence="9">
    <location>
        <begin position="265"/>
        <end position="284"/>
    </location>
</feature>
<evidence type="ECO:0000256" key="3">
    <source>
        <dbReference type="ARBA" id="ARBA00022475"/>
    </source>
</evidence>
<dbReference type="EMBL" id="CP024955">
    <property type="protein sequence ID" value="ATY84965.1"/>
    <property type="molecule type" value="Genomic_DNA"/>
</dbReference>
<dbReference type="GO" id="GO:0005886">
    <property type="term" value="C:plasma membrane"/>
    <property type="evidence" value="ECO:0007669"/>
    <property type="project" value="UniProtKB-SubCell"/>
</dbReference>
<evidence type="ECO:0000256" key="4">
    <source>
        <dbReference type="ARBA" id="ARBA00022692"/>
    </source>
</evidence>
<evidence type="ECO:0000256" key="8">
    <source>
        <dbReference type="ARBA" id="ARBA00037998"/>
    </source>
</evidence>
<keyword evidence="7 9" id="KW-0472">Membrane</keyword>
<gene>
    <name evidence="10" type="ORF">CVV65_08545</name>
</gene>
<protein>
    <submittedName>
        <fullName evidence="10">Branched-chain amino acid ABC transporter permease</fullName>
    </submittedName>
</protein>
<evidence type="ECO:0000256" key="7">
    <source>
        <dbReference type="ARBA" id="ARBA00023136"/>
    </source>
</evidence>
<feature type="transmembrane region" description="Helical" evidence="9">
    <location>
        <begin position="142"/>
        <end position="160"/>
    </location>
</feature>
<keyword evidence="11" id="KW-1185">Reference proteome</keyword>
<evidence type="ECO:0000256" key="9">
    <source>
        <dbReference type="SAM" id="Phobius"/>
    </source>
</evidence>
<dbReference type="RefSeq" id="WP_100667764.1">
    <property type="nucleotide sequence ID" value="NZ_CP024955.1"/>
</dbReference>
<evidence type="ECO:0000313" key="11">
    <source>
        <dbReference type="Proteomes" id="UP000231932"/>
    </source>
</evidence>
<sequence length="291" mass="30204">MSGASLLQLFFSGLTIGSIYALIAVGFVVTFSVTGILNLAQGEFAAVGALTAASLHMHGAALWVSVLAGTAAAVLLGIVMERAVIRPARRIDLLSVVIITIGVDIVFRGAALMIWGADPLTLAPFTDRPPLHLGGATLDWQTVWTVAISGVFFVALIWFFQTYQGKAVRAAVMNHTAARIVGIRPSRLSFYAFAVSAGLGGLAGTIVAPITGATYDMGLMLGLKAFVAAVIGGLNNAPAAVLGGLVVGLLEAFTAGLISSDYRDAITFIVLLLMLFVRPSGLFGRTAGKRV</sequence>
<feature type="transmembrane region" description="Helical" evidence="9">
    <location>
        <begin position="91"/>
        <end position="115"/>
    </location>
</feature>
<evidence type="ECO:0000256" key="6">
    <source>
        <dbReference type="ARBA" id="ARBA00022989"/>
    </source>
</evidence>
<dbReference type="PANTHER" id="PTHR11795:SF450">
    <property type="entry name" value="ABC TRANSPORTER PERMEASE PROTEIN"/>
    <property type="match status" value="1"/>
</dbReference>
<dbReference type="GO" id="GO:0022857">
    <property type="term" value="F:transmembrane transporter activity"/>
    <property type="evidence" value="ECO:0007669"/>
    <property type="project" value="InterPro"/>
</dbReference>
<reference evidence="11" key="1">
    <citation type="submission" date="2017-11" db="EMBL/GenBank/DDBJ databases">
        <title>Complete Genome Sequence of Kyrpidia sp. Strain EA-1, a thermophilic, hydrogen-oxidizing Bacterium, isolated from the Azores.</title>
        <authorList>
            <person name="Reiner J.E."/>
            <person name="Lapp C.J."/>
            <person name="Bunk B."/>
            <person name="Gescher J."/>
        </authorList>
    </citation>
    <scope>NUCLEOTIDE SEQUENCE [LARGE SCALE GENOMIC DNA]</scope>
    <source>
        <strain evidence="11">EA-1</strain>
    </source>
</reference>
<dbReference type="OrthoDB" id="9807115at2"/>
<dbReference type="GO" id="GO:0006865">
    <property type="term" value="P:amino acid transport"/>
    <property type="evidence" value="ECO:0007669"/>
    <property type="project" value="UniProtKB-KW"/>
</dbReference>
<dbReference type="PANTHER" id="PTHR11795">
    <property type="entry name" value="BRANCHED-CHAIN AMINO ACID TRANSPORT SYSTEM PERMEASE PROTEIN LIVH"/>
    <property type="match status" value="1"/>
</dbReference>
<dbReference type="InterPro" id="IPR001851">
    <property type="entry name" value="ABC_transp_permease"/>
</dbReference>
<dbReference type="CDD" id="cd06582">
    <property type="entry name" value="TM_PBP1_LivH_like"/>
    <property type="match status" value="1"/>
</dbReference>
<dbReference type="InterPro" id="IPR052157">
    <property type="entry name" value="BCAA_transport_permease"/>
</dbReference>
<keyword evidence="6 9" id="KW-1133">Transmembrane helix</keyword>
<accession>A0A2K8N793</accession>
<feature type="transmembrane region" description="Helical" evidence="9">
    <location>
        <begin position="7"/>
        <end position="40"/>
    </location>
</feature>
<name>A0A2K8N793_9BACL</name>
<keyword evidence="4 9" id="KW-0812">Transmembrane</keyword>